<comment type="caution">
    <text evidence="1">The sequence shown here is derived from an EMBL/GenBank/DDBJ whole genome shotgun (WGS) entry which is preliminary data.</text>
</comment>
<dbReference type="RefSeq" id="WP_194703945.1">
    <property type="nucleotide sequence ID" value="NZ_JADKNH010000019.1"/>
</dbReference>
<keyword evidence="2" id="KW-1185">Reference proteome</keyword>
<dbReference type="Pfam" id="PF20353">
    <property type="entry name" value="DUF6648"/>
    <property type="match status" value="1"/>
</dbReference>
<dbReference type="InterPro" id="IPR046590">
    <property type="entry name" value="DUF6648"/>
</dbReference>
<accession>A0ABR9ZZB1</accession>
<gene>
    <name evidence="1" type="ORF">ISU02_21635</name>
</gene>
<name>A0ABR9ZZB1_9FIRM</name>
<evidence type="ECO:0000313" key="2">
    <source>
        <dbReference type="Proteomes" id="UP000614200"/>
    </source>
</evidence>
<dbReference type="EMBL" id="JADKNH010000019">
    <property type="protein sequence ID" value="MBF4695706.1"/>
    <property type="molecule type" value="Genomic_DNA"/>
</dbReference>
<protein>
    <submittedName>
        <fullName evidence="1">Uncharacterized protein</fullName>
    </submittedName>
</protein>
<sequence>MNRVYDFGNKRLELIQRLEVGELDKETFILENYRLIGNYIPENFNVNSIEEGVVKYHYFNTKAKKLMLEADELEFRDPRTSDRLKNNAYEFYVKKDKITLAMLEYINYEDVTAYFINMNSKYLEGSIYEICFKAHDKVILHSKDRRILYKLKCAGCYDEGTRDSIIGDYINTKI</sequence>
<proteinExistence type="predicted"/>
<dbReference type="Proteomes" id="UP000614200">
    <property type="component" value="Unassembled WGS sequence"/>
</dbReference>
<organism evidence="1 2">
    <name type="scientific">Fusibacter ferrireducens</name>
    <dbReference type="NCBI Taxonomy" id="2785058"/>
    <lineage>
        <taxon>Bacteria</taxon>
        <taxon>Bacillati</taxon>
        <taxon>Bacillota</taxon>
        <taxon>Clostridia</taxon>
        <taxon>Eubacteriales</taxon>
        <taxon>Eubacteriales Family XII. Incertae Sedis</taxon>
        <taxon>Fusibacter</taxon>
    </lineage>
</organism>
<reference evidence="1 2" key="1">
    <citation type="submission" date="2020-11" db="EMBL/GenBank/DDBJ databases">
        <title>Fusibacter basophilias sp. nov.</title>
        <authorList>
            <person name="Qiu D."/>
        </authorList>
    </citation>
    <scope>NUCLEOTIDE SEQUENCE [LARGE SCALE GENOMIC DNA]</scope>
    <source>
        <strain evidence="1 2">Q10-2</strain>
    </source>
</reference>
<evidence type="ECO:0000313" key="1">
    <source>
        <dbReference type="EMBL" id="MBF4695706.1"/>
    </source>
</evidence>